<evidence type="ECO:0000313" key="2">
    <source>
        <dbReference type="Proteomes" id="UP000207764"/>
    </source>
</evidence>
<organism evidence="1 2">
    <name type="scientific">Gordonia phage SoilAssassin</name>
    <dbReference type="NCBI Taxonomy" id="1821562"/>
    <lineage>
        <taxon>Viruses</taxon>
        <taxon>Duplodnaviria</taxon>
        <taxon>Heunggongvirae</taxon>
        <taxon>Uroviricota</taxon>
        <taxon>Caudoviricetes</taxon>
        <taxon>Attisvirus</taxon>
        <taxon>Attisvirus attis</taxon>
    </lineage>
</organism>
<evidence type="ECO:0000313" key="1">
    <source>
        <dbReference type="EMBL" id="AMS02445.1"/>
    </source>
</evidence>
<reference evidence="2" key="1">
    <citation type="submission" date="2016-03" db="EMBL/GenBank/DDBJ databases">
        <authorList>
            <person name="Ploux O."/>
        </authorList>
    </citation>
    <scope>NUCLEOTIDE SEQUENCE [LARGE SCALE GENOMIC DNA]</scope>
</reference>
<name>A0A142K8L2_9CAUD</name>
<dbReference type="OrthoDB" id="23250at10239"/>
<dbReference type="KEGG" id="vg:29124499"/>
<dbReference type="EMBL" id="KU963246">
    <property type="protein sequence ID" value="AMS02445.1"/>
    <property type="molecule type" value="Genomic_DNA"/>
</dbReference>
<protein>
    <submittedName>
        <fullName evidence="1">Uncharacterized protein</fullName>
    </submittedName>
</protein>
<dbReference type="RefSeq" id="YP_009303039.1">
    <property type="nucleotide sequence ID" value="NC_031251.1"/>
</dbReference>
<proteinExistence type="predicted"/>
<accession>A0A142K8L2</accession>
<gene>
    <name evidence="1" type="primary">44</name>
    <name evidence="1" type="ORF">SEA_SOILASSASSIN_44</name>
</gene>
<dbReference type="Proteomes" id="UP000207764">
    <property type="component" value="Segment"/>
</dbReference>
<sequence length="75" mass="7871">MTHILFDDALVPIETEHGDIHLTTATGAAGPRIVLATAGPETTDVHLTVAQAYALILQLFAAISRAARRRGGTPP</sequence>
<dbReference type="GeneID" id="29124499"/>